<evidence type="ECO:0000313" key="4">
    <source>
        <dbReference type="EMBL" id="PBK87734.1"/>
    </source>
</evidence>
<feature type="transmembrane region" description="Helical" evidence="2">
    <location>
        <begin position="209"/>
        <end position="230"/>
    </location>
</feature>
<feature type="transmembrane region" description="Helical" evidence="2">
    <location>
        <begin position="54"/>
        <end position="77"/>
    </location>
</feature>
<feature type="region of interest" description="Disordered" evidence="1">
    <location>
        <begin position="282"/>
        <end position="304"/>
    </location>
</feature>
<dbReference type="InParanoid" id="A0A2H3D1W5"/>
<keyword evidence="2" id="KW-0812">Transmembrane</keyword>
<dbReference type="OrthoDB" id="2681808at2759"/>
<dbReference type="InterPro" id="IPR045339">
    <property type="entry name" value="DUF6534"/>
</dbReference>
<organism evidence="4 5">
    <name type="scientific">Armillaria gallica</name>
    <name type="common">Bulbous honey fungus</name>
    <name type="synonym">Armillaria bulbosa</name>
    <dbReference type="NCBI Taxonomy" id="47427"/>
    <lineage>
        <taxon>Eukaryota</taxon>
        <taxon>Fungi</taxon>
        <taxon>Dikarya</taxon>
        <taxon>Basidiomycota</taxon>
        <taxon>Agaricomycotina</taxon>
        <taxon>Agaricomycetes</taxon>
        <taxon>Agaricomycetidae</taxon>
        <taxon>Agaricales</taxon>
        <taxon>Marasmiineae</taxon>
        <taxon>Physalacriaceae</taxon>
        <taxon>Armillaria</taxon>
    </lineage>
</organism>
<dbReference type="PANTHER" id="PTHR40465:SF1">
    <property type="entry name" value="DUF6534 DOMAIN-CONTAINING PROTEIN"/>
    <property type="match status" value="1"/>
</dbReference>
<reference evidence="5" key="1">
    <citation type="journal article" date="2017" name="Nat. Ecol. Evol.">
        <title>Genome expansion and lineage-specific genetic innovations in the forest pathogenic fungi Armillaria.</title>
        <authorList>
            <person name="Sipos G."/>
            <person name="Prasanna A.N."/>
            <person name="Walter M.C."/>
            <person name="O'Connor E."/>
            <person name="Balint B."/>
            <person name="Krizsan K."/>
            <person name="Kiss B."/>
            <person name="Hess J."/>
            <person name="Varga T."/>
            <person name="Slot J."/>
            <person name="Riley R."/>
            <person name="Boka B."/>
            <person name="Rigling D."/>
            <person name="Barry K."/>
            <person name="Lee J."/>
            <person name="Mihaltcheva S."/>
            <person name="LaButti K."/>
            <person name="Lipzen A."/>
            <person name="Waldron R."/>
            <person name="Moloney N.M."/>
            <person name="Sperisen C."/>
            <person name="Kredics L."/>
            <person name="Vagvoelgyi C."/>
            <person name="Patrignani A."/>
            <person name="Fitzpatrick D."/>
            <person name="Nagy I."/>
            <person name="Doyle S."/>
            <person name="Anderson J.B."/>
            <person name="Grigoriev I.V."/>
            <person name="Gueldener U."/>
            <person name="Muensterkoetter M."/>
            <person name="Nagy L.G."/>
        </authorList>
    </citation>
    <scope>NUCLEOTIDE SEQUENCE [LARGE SCALE GENOMIC DNA]</scope>
    <source>
        <strain evidence="5">Ar21-2</strain>
    </source>
</reference>
<feature type="domain" description="DUF6534" evidence="3">
    <location>
        <begin position="172"/>
        <end position="260"/>
    </location>
</feature>
<dbReference type="AlphaFoldDB" id="A0A2H3D1W5"/>
<evidence type="ECO:0000313" key="5">
    <source>
        <dbReference type="Proteomes" id="UP000217790"/>
    </source>
</evidence>
<protein>
    <recommendedName>
        <fullName evidence="3">DUF6534 domain-containing protein</fullName>
    </recommendedName>
</protein>
<sequence length="353" mass="39260">MAPIETVSGLDVTLLSGPLVLGYMWGYGLFGVLTVQMYIYYISFNSKDNWKIRLYVWFIYVLELAFTILSTIAAWHQYGPGWGNINSLLFFHWSWEVLPSLNGTISAMVQTFYVWRIYNLTKNVWIPLLIELVAVVQCVLVWHFGIAVAVEGHAVDKLIGLSAEISAWLAGSAACDVMITSALVFVLYRKRSQSNFSGTTSAVTKLIRFTVETGLLTSAAAIVELILWLILPEYNIHLIGFLVLAKLYSNALVASLNSRALIFGSLHAGAYTNSLESSSPPTSNLFWDEQSNSQAQTTSTRSQAMHITQTTETHNDNSHEMIVVSDWKHAAAGDTEIEANDEEAKHNGHHVHL</sequence>
<evidence type="ECO:0000256" key="1">
    <source>
        <dbReference type="SAM" id="MobiDB-lite"/>
    </source>
</evidence>
<proteinExistence type="predicted"/>
<dbReference type="Pfam" id="PF20152">
    <property type="entry name" value="DUF6534"/>
    <property type="match status" value="1"/>
</dbReference>
<dbReference type="EMBL" id="KZ293677">
    <property type="protein sequence ID" value="PBK87734.1"/>
    <property type="molecule type" value="Genomic_DNA"/>
</dbReference>
<dbReference type="Proteomes" id="UP000217790">
    <property type="component" value="Unassembled WGS sequence"/>
</dbReference>
<feature type="transmembrane region" description="Helical" evidence="2">
    <location>
        <begin position="97"/>
        <end position="115"/>
    </location>
</feature>
<feature type="transmembrane region" description="Helical" evidence="2">
    <location>
        <begin position="124"/>
        <end position="145"/>
    </location>
</feature>
<keyword evidence="2" id="KW-0472">Membrane</keyword>
<feature type="transmembrane region" description="Helical" evidence="2">
    <location>
        <begin position="165"/>
        <end position="188"/>
    </location>
</feature>
<dbReference type="OMA" id="ANCMLAN"/>
<accession>A0A2H3D1W5</accession>
<feature type="transmembrane region" description="Helical" evidence="2">
    <location>
        <begin position="20"/>
        <end position="42"/>
    </location>
</feature>
<keyword evidence="2" id="KW-1133">Transmembrane helix</keyword>
<evidence type="ECO:0000259" key="3">
    <source>
        <dbReference type="Pfam" id="PF20152"/>
    </source>
</evidence>
<dbReference type="PANTHER" id="PTHR40465">
    <property type="entry name" value="CHROMOSOME 1, WHOLE GENOME SHOTGUN SEQUENCE"/>
    <property type="match status" value="1"/>
</dbReference>
<gene>
    <name evidence="4" type="ORF">ARMGADRAFT_1016566</name>
</gene>
<feature type="transmembrane region" description="Helical" evidence="2">
    <location>
        <begin position="236"/>
        <end position="256"/>
    </location>
</feature>
<name>A0A2H3D1W5_ARMGA</name>
<keyword evidence="5" id="KW-1185">Reference proteome</keyword>
<evidence type="ECO:0000256" key="2">
    <source>
        <dbReference type="SAM" id="Phobius"/>
    </source>
</evidence>